<keyword evidence="3" id="KW-0963">Cytoplasm</keyword>
<dbReference type="OrthoDB" id="9984207at2759"/>
<dbReference type="PROSITE" id="PS50082">
    <property type="entry name" value="WD_REPEATS_2"/>
    <property type="match status" value="3"/>
</dbReference>
<evidence type="ECO:0000256" key="3">
    <source>
        <dbReference type="ARBA" id="ARBA00022490"/>
    </source>
</evidence>
<evidence type="ECO:0000256" key="5">
    <source>
        <dbReference type="ARBA" id="ARBA00022737"/>
    </source>
</evidence>
<name>A0A0C2M2K6_THEKT</name>
<keyword evidence="5" id="KW-0677">Repeat</keyword>
<dbReference type="SUPFAM" id="SSF50978">
    <property type="entry name" value="WD40 repeat-like"/>
    <property type="match status" value="1"/>
</dbReference>
<evidence type="ECO:0000256" key="1">
    <source>
        <dbReference type="ARBA" id="ARBA00004123"/>
    </source>
</evidence>
<evidence type="ECO:0000313" key="11">
    <source>
        <dbReference type="Proteomes" id="UP000031668"/>
    </source>
</evidence>
<proteinExistence type="predicted"/>
<protein>
    <recommendedName>
        <fullName evidence="7">WD repeat-containing protein 37</fullName>
    </recommendedName>
</protein>
<dbReference type="PROSITE" id="PS00678">
    <property type="entry name" value="WD_REPEATS_1"/>
    <property type="match status" value="2"/>
</dbReference>
<dbReference type="GO" id="GO:0005634">
    <property type="term" value="C:nucleus"/>
    <property type="evidence" value="ECO:0007669"/>
    <property type="project" value="UniProtKB-SubCell"/>
</dbReference>
<evidence type="ECO:0000256" key="7">
    <source>
        <dbReference type="ARBA" id="ARBA00040954"/>
    </source>
</evidence>
<dbReference type="InterPro" id="IPR020472">
    <property type="entry name" value="WD40_PAC1"/>
</dbReference>
<organism evidence="10 11">
    <name type="scientific">Thelohanellus kitauei</name>
    <name type="common">Myxosporean</name>
    <dbReference type="NCBI Taxonomy" id="669202"/>
    <lineage>
        <taxon>Eukaryota</taxon>
        <taxon>Metazoa</taxon>
        <taxon>Cnidaria</taxon>
        <taxon>Myxozoa</taxon>
        <taxon>Myxosporea</taxon>
        <taxon>Bivalvulida</taxon>
        <taxon>Platysporina</taxon>
        <taxon>Myxobolidae</taxon>
        <taxon>Thelohanellus</taxon>
    </lineage>
</organism>
<comment type="caution">
    <text evidence="10">The sequence shown here is derived from an EMBL/GenBank/DDBJ whole genome shotgun (WGS) entry which is preliminary data.</text>
</comment>
<keyword evidence="4 8" id="KW-0853">WD repeat</keyword>
<feature type="repeat" description="WD" evidence="8">
    <location>
        <begin position="316"/>
        <end position="349"/>
    </location>
</feature>
<dbReference type="InterPro" id="IPR019775">
    <property type="entry name" value="WD40_repeat_CS"/>
</dbReference>
<keyword evidence="11" id="KW-1185">Reference proteome</keyword>
<dbReference type="InterPro" id="IPR036322">
    <property type="entry name" value="WD40_repeat_dom_sf"/>
</dbReference>
<evidence type="ECO:0000313" key="10">
    <source>
        <dbReference type="EMBL" id="KII61315.1"/>
    </source>
</evidence>
<keyword evidence="9" id="KW-0175">Coiled coil</keyword>
<keyword evidence="6" id="KW-0539">Nucleus</keyword>
<sequence length="444" mass="50074">MENPRKTEAIPDSLKKYNEINHLFHQLKANLTDVIEENKRLKSRIDELESKVSMAEGGQKPEIEQVQAYKFTKKMGAFLDGASSKLKMNINKVNRAFLESKSKSVHSDCVTDLTLRNQVIISSSYGIFFVKPITHAKSGNWISKSVSLSIAAMDVQVFVCPTTDEFYACSGGGDNIIHVWSFKYALELALEPSNEQRTPRESSIDTWIDQGEISVGPDRQTFINKPIFELTSHEGPISTVDWMFDGKSIVSAGWDRFLIIWDVEKAREICKIKDLEEEINYVSCHSSQKLFVSASCDSSIRLWDMRTAKTPAVSIYNGHTGEVNSAVFNSNYIISGGSDKYAKVWELRNLREPIYSLKTSSVITRISANYDGNVCIPMRNGHVRIWNFGNKLSNSIYSSNNAKSASIEASCWSETKEPSRYVYTCSIDGSIVRWNTQPLHFTKS</sequence>
<comment type="subcellular location">
    <subcellularLocation>
        <location evidence="2">Cytoplasm</location>
    </subcellularLocation>
    <subcellularLocation>
        <location evidence="1">Nucleus</location>
    </subcellularLocation>
</comment>
<dbReference type="PANTHER" id="PTHR19855:SF12">
    <property type="entry name" value="WD REPEAT-CONTAINING PROTEIN 37"/>
    <property type="match status" value="1"/>
</dbReference>
<dbReference type="PRINTS" id="PR00320">
    <property type="entry name" value="GPROTEINBRPT"/>
</dbReference>
<evidence type="ECO:0000256" key="2">
    <source>
        <dbReference type="ARBA" id="ARBA00004496"/>
    </source>
</evidence>
<dbReference type="EMBL" id="JWZT01005346">
    <property type="protein sequence ID" value="KII61315.1"/>
    <property type="molecule type" value="Genomic_DNA"/>
</dbReference>
<dbReference type="InterPro" id="IPR015943">
    <property type="entry name" value="WD40/YVTN_repeat-like_dom_sf"/>
</dbReference>
<gene>
    <name evidence="10" type="ORF">RF11_06479</name>
</gene>
<dbReference type="SMART" id="SM00320">
    <property type="entry name" value="WD40"/>
    <property type="match status" value="6"/>
</dbReference>
<dbReference type="PROSITE" id="PS50294">
    <property type="entry name" value="WD_REPEATS_REGION"/>
    <property type="match status" value="3"/>
</dbReference>
<reference evidence="10 11" key="1">
    <citation type="journal article" date="2014" name="Genome Biol. Evol.">
        <title>The genome of the myxosporean Thelohanellus kitauei shows adaptations to nutrient acquisition within its fish host.</title>
        <authorList>
            <person name="Yang Y."/>
            <person name="Xiong J."/>
            <person name="Zhou Z."/>
            <person name="Huo F."/>
            <person name="Miao W."/>
            <person name="Ran C."/>
            <person name="Liu Y."/>
            <person name="Zhang J."/>
            <person name="Feng J."/>
            <person name="Wang M."/>
            <person name="Wang M."/>
            <person name="Wang L."/>
            <person name="Yao B."/>
        </authorList>
    </citation>
    <scope>NUCLEOTIDE SEQUENCE [LARGE SCALE GENOMIC DNA]</scope>
    <source>
        <strain evidence="10">Wuqing</strain>
    </source>
</reference>
<dbReference type="Pfam" id="PF00400">
    <property type="entry name" value="WD40"/>
    <property type="match status" value="3"/>
</dbReference>
<dbReference type="Gene3D" id="2.130.10.10">
    <property type="entry name" value="YVTN repeat-like/Quinoprotein amine dehydrogenase"/>
    <property type="match status" value="2"/>
</dbReference>
<accession>A0A0C2M2K6</accession>
<evidence type="ECO:0000256" key="6">
    <source>
        <dbReference type="ARBA" id="ARBA00023242"/>
    </source>
</evidence>
<evidence type="ECO:0000256" key="9">
    <source>
        <dbReference type="SAM" id="Coils"/>
    </source>
</evidence>
<dbReference type="InterPro" id="IPR001680">
    <property type="entry name" value="WD40_rpt"/>
</dbReference>
<feature type="repeat" description="WD" evidence="8">
    <location>
        <begin position="272"/>
        <end position="313"/>
    </location>
</feature>
<evidence type="ECO:0000256" key="4">
    <source>
        <dbReference type="ARBA" id="ARBA00022574"/>
    </source>
</evidence>
<feature type="repeat" description="WD" evidence="8">
    <location>
        <begin position="230"/>
        <end position="271"/>
    </location>
</feature>
<dbReference type="PANTHER" id="PTHR19855">
    <property type="entry name" value="WD40 REPEAT PROTEIN 12, 37"/>
    <property type="match status" value="1"/>
</dbReference>
<feature type="coiled-coil region" evidence="9">
    <location>
        <begin position="24"/>
        <end position="58"/>
    </location>
</feature>
<dbReference type="Proteomes" id="UP000031668">
    <property type="component" value="Unassembled WGS sequence"/>
</dbReference>
<dbReference type="AlphaFoldDB" id="A0A0C2M2K6"/>
<evidence type="ECO:0000256" key="8">
    <source>
        <dbReference type="PROSITE-ProRule" id="PRU00221"/>
    </source>
</evidence>
<dbReference type="GO" id="GO:0005737">
    <property type="term" value="C:cytoplasm"/>
    <property type="evidence" value="ECO:0007669"/>
    <property type="project" value="UniProtKB-SubCell"/>
</dbReference>